<gene>
    <name evidence="1" type="ORF">CAUJ_LOCUS12450</name>
</gene>
<accession>A0A8S1HQK0</accession>
<sequence length="235" mass="27205">MNAQIDIAAIVAKIVEKARLQEQWIARLQILKTCGDRVQADFDKLVFYFDLTHKMRGINNFTSTDAEWMINLAQKILTTLDDDLVILEKEIGDLDLLHRQTGQEMINEVLKMAHKVRYECLRLYDALCHFKHNCKYEMIYALMVKELKGNVGSLQYAVSQVPEFEKIRRKIREGSVLNRGIIEELVRKTVVDQAETAWKGSSSSSSSYAFVPLEWRRRPKSISRGPILISVDWLE</sequence>
<keyword evidence="2" id="KW-1185">Reference proteome</keyword>
<dbReference type="AlphaFoldDB" id="A0A8S1HQK0"/>
<reference evidence="1" key="1">
    <citation type="submission" date="2020-10" db="EMBL/GenBank/DDBJ databases">
        <authorList>
            <person name="Kikuchi T."/>
        </authorList>
    </citation>
    <scope>NUCLEOTIDE SEQUENCE</scope>
    <source>
        <strain evidence="1">NKZ352</strain>
    </source>
</reference>
<organism evidence="1 2">
    <name type="scientific">Caenorhabditis auriculariae</name>
    <dbReference type="NCBI Taxonomy" id="2777116"/>
    <lineage>
        <taxon>Eukaryota</taxon>
        <taxon>Metazoa</taxon>
        <taxon>Ecdysozoa</taxon>
        <taxon>Nematoda</taxon>
        <taxon>Chromadorea</taxon>
        <taxon>Rhabditida</taxon>
        <taxon>Rhabditina</taxon>
        <taxon>Rhabditomorpha</taxon>
        <taxon>Rhabditoidea</taxon>
        <taxon>Rhabditidae</taxon>
        <taxon>Peloderinae</taxon>
        <taxon>Caenorhabditis</taxon>
    </lineage>
</organism>
<dbReference type="Proteomes" id="UP000835052">
    <property type="component" value="Unassembled WGS sequence"/>
</dbReference>
<name>A0A8S1HQK0_9PELO</name>
<proteinExistence type="predicted"/>
<dbReference type="EMBL" id="CAJGYM010000074">
    <property type="protein sequence ID" value="CAD6196536.1"/>
    <property type="molecule type" value="Genomic_DNA"/>
</dbReference>
<evidence type="ECO:0000313" key="1">
    <source>
        <dbReference type="EMBL" id="CAD6196536.1"/>
    </source>
</evidence>
<evidence type="ECO:0000313" key="2">
    <source>
        <dbReference type="Proteomes" id="UP000835052"/>
    </source>
</evidence>
<protein>
    <submittedName>
        <fullName evidence="1">Uncharacterized protein</fullName>
    </submittedName>
</protein>
<comment type="caution">
    <text evidence="1">The sequence shown here is derived from an EMBL/GenBank/DDBJ whole genome shotgun (WGS) entry which is preliminary data.</text>
</comment>